<comment type="cofactor">
    <cofactor evidence="1">
        <name>[4Fe-4S] cluster</name>
        <dbReference type="ChEBI" id="CHEBI:49883"/>
    </cofactor>
</comment>
<comment type="function">
    <text evidence="2">Catalyzes the reduction of sulfite to sulfide, a step in the biosynthesis of sulfur-containing amino acids and cofactors.</text>
</comment>
<evidence type="ECO:0000256" key="2">
    <source>
        <dbReference type="ARBA" id="ARBA00003247"/>
    </source>
</evidence>
<dbReference type="GO" id="GO:0046872">
    <property type="term" value="F:metal ion binding"/>
    <property type="evidence" value="ECO:0007669"/>
    <property type="project" value="UniProtKB-KW"/>
</dbReference>
<dbReference type="InterPro" id="IPR005117">
    <property type="entry name" value="NiRdtase/SiRdtase_haem-b_fer"/>
</dbReference>
<keyword evidence="11" id="KW-0411">Iron-sulfur</keyword>
<dbReference type="PRINTS" id="PR00397">
    <property type="entry name" value="SIROHAEM"/>
</dbReference>
<evidence type="ECO:0000259" key="13">
    <source>
        <dbReference type="Pfam" id="PF01077"/>
    </source>
</evidence>
<keyword evidence="16" id="KW-1185">Reference proteome</keyword>
<evidence type="ECO:0000313" key="16">
    <source>
        <dbReference type="Proteomes" id="UP000482960"/>
    </source>
</evidence>
<evidence type="ECO:0000313" key="15">
    <source>
        <dbReference type="EMBL" id="GFJ89540.1"/>
    </source>
</evidence>
<dbReference type="InterPro" id="IPR006066">
    <property type="entry name" value="NO2/SO3_Rdtase_FeS/sirohaem_BS"/>
</dbReference>
<evidence type="ECO:0000256" key="12">
    <source>
        <dbReference type="ARBA" id="ARBA00049518"/>
    </source>
</evidence>
<name>A0A6V8L1U6_9ACTN</name>
<evidence type="ECO:0000256" key="10">
    <source>
        <dbReference type="ARBA" id="ARBA00023004"/>
    </source>
</evidence>
<accession>A0A6V8L1U6</accession>
<reference evidence="15 16" key="1">
    <citation type="submission" date="2020-03" db="EMBL/GenBank/DDBJ databases">
        <title>Whole genome shotgun sequence of Phytohabitans rumicis NBRC 108638.</title>
        <authorList>
            <person name="Komaki H."/>
            <person name="Tamura T."/>
        </authorList>
    </citation>
    <scope>NUCLEOTIDE SEQUENCE [LARGE SCALE GENOMIC DNA]</scope>
    <source>
        <strain evidence="15 16">NBRC 108638</strain>
    </source>
</reference>
<dbReference type="EC" id="1.8.7.1" evidence="4"/>
<evidence type="ECO:0000256" key="6">
    <source>
        <dbReference type="ARBA" id="ARBA00022617"/>
    </source>
</evidence>
<evidence type="ECO:0000259" key="14">
    <source>
        <dbReference type="Pfam" id="PF03460"/>
    </source>
</evidence>
<keyword evidence="9" id="KW-0560">Oxidoreductase</keyword>
<dbReference type="InterPro" id="IPR006067">
    <property type="entry name" value="NO2/SO3_Rdtase_4Fe4S_dom"/>
</dbReference>
<evidence type="ECO:0000256" key="7">
    <source>
        <dbReference type="ARBA" id="ARBA00022723"/>
    </source>
</evidence>
<feature type="domain" description="Nitrite/sulphite reductase 4Fe-4S" evidence="13">
    <location>
        <begin position="170"/>
        <end position="312"/>
    </location>
</feature>
<dbReference type="SUPFAM" id="SSF55124">
    <property type="entry name" value="Nitrite/Sulfite reductase N-terminal domain-like"/>
    <property type="match status" value="1"/>
</dbReference>
<evidence type="ECO:0000256" key="11">
    <source>
        <dbReference type="ARBA" id="ARBA00023014"/>
    </source>
</evidence>
<feature type="domain" description="Nitrite/sulphite reductase 4Fe-4S" evidence="13">
    <location>
        <begin position="2"/>
        <end position="71"/>
    </location>
</feature>
<feature type="domain" description="Nitrite/Sulfite reductase ferredoxin-like" evidence="14">
    <location>
        <begin position="93"/>
        <end position="158"/>
    </location>
</feature>
<sequence>MGGGLSTNPMLAQRLGVWVPIGEVPEVWAGVISIFRDYGYRRLRHRARLKFLVADWGVERFREVLEKEYLGRSLVDGPAPQLPDKPIDHIGVHAQADGRFYVGAAPVVGRVSGTQLVQLADIVAAHGSGRVALTPYQKLLVLDVEQDRVESLVAALRKIGLEAQPSTWRRGTMACTGIEFCKLAIVETKRRGEELVARLEERLADMDADITIHINGCPNACARTQTADIGLKGQIVMGPDGQQVEGFQVHLGGGLGMAEGQTAGFGRKLRGLKTTADELPEYVERLARRYLGDRTEGEAFAHWVMRVDEEALR</sequence>
<gene>
    <name evidence="15" type="ORF">Prum_031820</name>
</gene>
<proteinExistence type="inferred from homology"/>
<keyword evidence="6" id="KW-0349">Heme</keyword>
<comment type="caution">
    <text evidence="15">The sequence shown here is derived from an EMBL/GenBank/DDBJ whole genome shotgun (WGS) entry which is preliminary data.</text>
</comment>
<dbReference type="InterPro" id="IPR036136">
    <property type="entry name" value="Nit/Sulf_reduc_fer-like_dom_sf"/>
</dbReference>
<dbReference type="Gene3D" id="3.30.413.10">
    <property type="entry name" value="Sulfite Reductase Hemoprotein, domain 1"/>
    <property type="match status" value="1"/>
</dbReference>
<organism evidence="15 16">
    <name type="scientific">Phytohabitans rumicis</name>
    <dbReference type="NCBI Taxonomy" id="1076125"/>
    <lineage>
        <taxon>Bacteria</taxon>
        <taxon>Bacillati</taxon>
        <taxon>Actinomycetota</taxon>
        <taxon>Actinomycetes</taxon>
        <taxon>Micromonosporales</taxon>
        <taxon>Micromonosporaceae</taxon>
    </lineage>
</organism>
<dbReference type="PROSITE" id="PS00365">
    <property type="entry name" value="NIR_SIR"/>
    <property type="match status" value="1"/>
</dbReference>
<evidence type="ECO:0000256" key="9">
    <source>
        <dbReference type="ARBA" id="ARBA00023002"/>
    </source>
</evidence>
<comment type="catalytic activity">
    <reaction evidence="12">
        <text>hydrogen sulfide + 6 oxidized [2Fe-2S]-[ferredoxin] + 3 H2O = sulfite + 6 reduced [2Fe-2S]-[ferredoxin] + 7 H(+)</text>
        <dbReference type="Rhea" id="RHEA:23132"/>
        <dbReference type="Rhea" id="RHEA-COMP:10000"/>
        <dbReference type="Rhea" id="RHEA-COMP:10001"/>
        <dbReference type="ChEBI" id="CHEBI:15377"/>
        <dbReference type="ChEBI" id="CHEBI:15378"/>
        <dbReference type="ChEBI" id="CHEBI:17359"/>
        <dbReference type="ChEBI" id="CHEBI:29919"/>
        <dbReference type="ChEBI" id="CHEBI:33737"/>
        <dbReference type="ChEBI" id="CHEBI:33738"/>
        <dbReference type="EC" id="1.8.7.1"/>
    </reaction>
</comment>
<evidence type="ECO:0000256" key="5">
    <source>
        <dbReference type="ARBA" id="ARBA00022485"/>
    </source>
</evidence>
<keyword evidence="10" id="KW-0408">Iron</keyword>
<dbReference type="GO" id="GO:0050311">
    <property type="term" value="F:sulfite reductase (ferredoxin) activity"/>
    <property type="evidence" value="ECO:0007669"/>
    <property type="project" value="UniProtKB-EC"/>
</dbReference>
<dbReference type="PANTHER" id="PTHR32439:SF0">
    <property type="entry name" value="FERREDOXIN--NITRITE REDUCTASE, CHLOROPLASTIC"/>
    <property type="match status" value="1"/>
</dbReference>
<keyword evidence="8" id="KW-0883">Thioether bond</keyword>
<dbReference type="GO" id="GO:0020037">
    <property type="term" value="F:heme binding"/>
    <property type="evidence" value="ECO:0007669"/>
    <property type="project" value="InterPro"/>
</dbReference>
<dbReference type="Pfam" id="PF01077">
    <property type="entry name" value="NIR_SIR"/>
    <property type="match status" value="2"/>
</dbReference>
<evidence type="ECO:0000256" key="8">
    <source>
        <dbReference type="ARBA" id="ARBA00022784"/>
    </source>
</evidence>
<evidence type="ECO:0000256" key="4">
    <source>
        <dbReference type="ARBA" id="ARBA00012353"/>
    </source>
</evidence>
<evidence type="ECO:0000256" key="3">
    <source>
        <dbReference type="ARBA" id="ARBA00010429"/>
    </source>
</evidence>
<dbReference type="EMBL" id="BLPG01000001">
    <property type="protein sequence ID" value="GFJ89540.1"/>
    <property type="molecule type" value="Genomic_DNA"/>
</dbReference>
<dbReference type="InterPro" id="IPR045854">
    <property type="entry name" value="NO2/SO3_Rdtase_4Fe4S_sf"/>
</dbReference>
<dbReference type="AlphaFoldDB" id="A0A6V8L1U6"/>
<dbReference type="GO" id="GO:0051539">
    <property type="term" value="F:4 iron, 4 sulfur cluster binding"/>
    <property type="evidence" value="ECO:0007669"/>
    <property type="project" value="UniProtKB-KW"/>
</dbReference>
<dbReference type="PANTHER" id="PTHR32439">
    <property type="entry name" value="FERREDOXIN--NITRITE REDUCTASE, CHLOROPLASTIC"/>
    <property type="match status" value="1"/>
</dbReference>
<dbReference type="Gene3D" id="3.90.480.10">
    <property type="entry name" value="Sulfite Reductase Hemoprotein,Domain 2"/>
    <property type="match status" value="1"/>
</dbReference>
<protein>
    <recommendedName>
        <fullName evidence="4">assimilatory sulfite reductase (ferredoxin)</fullName>
        <ecNumber evidence="4">1.8.7.1</ecNumber>
    </recommendedName>
</protein>
<keyword evidence="5" id="KW-0004">4Fe-4S</keyword>
<keyword evidence="7" id="KW-0479">Metal-binding</keyword>
<dbReference type="Proteomes" id="UP000482960">
    <property type="component" value="Unassembled WGS sequence"/>
</dbReference>
<dbReference type="Pfam" id="PF03460">
    <property type="entry name" value="NIR_SIR_ferr"/>
    <property type="match status" value="1"/>
</dbReference>
<comment type="similarity">
    <text evidence="3">Belongs to the nitrite and sulfite reductase 4Fe-4S domain family.</text>
</comment>
<dbReference type="SUPFAM" id="SSF56014">
    <property type="entry name" value="Nitrite and sulphite reductase 4Fe-4S domain-like"/>
    <property type="match status" value="2"/>
</dbReference>
<dbReference type="InterPro" id="IPR051329">
    <property type="entry name" value="NIR_SIR_4Fe-4S"/>
</dbReference>
<reference evidence="15 16" key="2">
    <citation type="submission" date="2020-03" db="EMBL/GenBank/DDBJ databases">
        <authorList>
            <person name="Ichikawa N."/>
            <person name="Kimura A."/>
            <person name="Kitahashi Y."/>
            <person name="Uohara A."/>
        </authorList>
    </citation>
    <scope>NUCLEOTIDE SEQUENCE [LARGE SCALE GENOMIC DNA]</scope>
    <source>
        <strain evidence="15 16">NBRC 108638</strain>
    </source>
</reference>
<evidence type="ECO:0000256" key="1">
    <source>
        <dbReference type="ARBA" id="ARBA00001966"/>
    </source>
</evidence>